<feature type="transmembrane region" description="Helical" evidence="6">
    <location>
        <begin position="256"/>
        <end position="276"/>
    </location>
</feature>
<keyword evidence="11" id="KW-1185">Reference proteome</keyword>
<dbReference type="SMART" id="SM00388">
    <property type="entry name" value="HisKA"/>
    <property type="match status" value="1"/>
</dbReference>
<dbReference type="InterPro" id="IPR004358">
    <property type="entry name" value="Sig_transdc_His_kin-like_C"/>
</dbReference>
<dbReference type="GO" id="GO:0000155">
    <property type="term" value="F:phosphorelay sensor kinase activity"/>
    <property type="evidence" value="ECO:0007669"/>
    <property type="project" value="InterPro"/>
</dbReference>
<evidence type="ECO:0000313" key="10">
    <source>
        <dbReference type="EMBL" id="TVO50939.1"/>
    </source>
</evidence>
<keyword evidence="6" id="KW-1133">Transmembrane helix</keyword>
<dbReference type="PANTHER" id="PTHR43304:SF1">
    <property type="entry name" value="PAC DOMAIN-CONTAINING PROTEIN"/>
    <property type="match status" value="1"/>
</dbReference>
<evidence type="ECO:0000256" key="5">
    <source>
        <dbReference type="ARBA" id="ARBA00022777"/>
    </source>
</evidence>
<dbReference type="EC" id="2.7.13.3" evidence="2"/>
<dbReference type="Gene3D" id="1.10.287.130">
    <property type="match status" value="1"/>
</dbReference>
<dbReference type="Pfam" id="PF08448">
    <property type="entry name" value="PAS_4"/>
    <property type="match status" value="1"/>
</dbReference>
<feature type="domain" description="Histidine kinase" evidence="7">
    <location>
        <begin position="678"/>
        <end position="894"/>
    </location>
</feature>
<dbReference type="PROSITE" id="PS50112">
    <property type="entry name" value="PAS"/>
    <property type="match status" value="3"/>
</dbReference>
<dbReference type="CDD" id="cd00082">
    <property type="entry name" value="HisKA"/>
    <property type="match status" value="1"/>
</dbReference>
<dbReference type="SMART" id="SM00091">
    <property type="entry name" value="PAS"/>
    <property type="match status" value="3"/>
</dbReference>
<keyword evidence="3" id="KW-0597">Phosphoprotein</keyword>
<dbReference type="InterPro" id="IPR000700">
    <property type="entry name" value="PAS-assoc_C"/>
</dbReference>
<dbReference type="PROSITE" id="PS50109">
    <property type="entry name" value="HIS_KIN"/>
    <property type="match status" value="1"/>
</dbReference>
<evidence type="ECO:0000256" key="4">
    <source>
        <dbReference type="ARBA" id="ARBA00022679"/>
    </source>
</evidence>
<protein>
    <recommendedName>
        <fullName evidence="2">histidine kinase</fullName>
        <ecNumber evidence="2">2.7.13.3</ecNumber>
    </recommendedName>
</protein>
<accession>A0A557QDE5</accession>
<dbReference type="PROSITE" id="PS50113">
    <property type="entry name" value="PAC"/>
    <property type="match status" value="2"/>
</dbReference>
<dbReference type="SUPFAM" id="SSF47384">
    <property type="entry name" value="Homodimeric domain of signal transducing histidine kinase"/>
    <property type="match status" value="1"/>
</dbReference>
<comment type="catalytic activity">
    <reaction evidence="1">
        <text>ATP + protein L-histidine = ADP + protein N-phospho-L-histidine.</text>
        <dbReference type="EC" id="2.7.13.3"/>
    </reaction>
</comment>
<dbReference type="AlphaFoldDB" id="A0A557QDE5"/>
<dbReference type="Gene3D" id="3.30.450.20">
    <property type="entry name" value="PAS domain"/>
    <property type="match status" value="3"/>
</dbReference>
<dbReference type="CDD" id="cd18773">
    <property type="entry name" value="PDC1_HK_sensor"/>
    <property type="match status" value="1"/>
</dbReference>
<dbReference type="InterPro" id="IPR013656">
    <property type="entry name" value="PAS_4"/>
</dbReference>
<dbReference type="InterPro" id="IPR001610">
    <property type="entry name" value="PAC"/>
</dbReference>
<evidence type="ECO:0000256" key="1">
    <source>
        <dbReference type="ARBA" id="ARBA00000085"/>
    </source>
</evidence>
<dbReference type="Pfam" id="PF00512">
    <property type="entry name" value="HisKA"/>
    <property type="match status" value="1"/>
</dbReference>
<gene>
    <name evidence="10" type="ORF">FHP91_20565</name>
</gene>
<dbReference type="InterPro" id="IPR036890">
    <property type="entry name" value="HATPase_C_sf"/>
</dbReference>
<keyword evidence="5" id="KW-0418">Kinase</keyword>
<evidence type="ECO:0000259" key="9">
    <source>
        <dbReference type="PROSITE" id="PS50113"/>
    </source>
</evidence>
<sequence>MAKPTAARAQARTELYWTVPYVAVVVFAVAMLVLVWVLQRQETEIQRNAIARDVQWAEQTMRLHMQGTEEFLTQMARDLAAGSLDLDNFQLRANQHIANNPQLINLVWVEPGEVVRWSAPFDTTDWLAGDVLTSTQTVAFFRAREIGRPAYGDPYVNPRGEAVLELYIPVRHGRRFMGSMVAVYSIDQIVRHLVPSWFSEKYRLALIGPRGDTLAVNSSVQALDESVAYAIALDPPANGLMLRATAFRTVGAIPRALPTIMIIGLSVLMLWSLWLLRSHMRRRVRVEKERDRLFNLSLDILSILSADGTFRRCNPAFERLLGYPVVQMPGRPLLDFVHDDDIVATIEQLRLLANGQPVSFENRVRCADGRYKWLVWSINPVLDEKLFYAVAHDITGRKATEEALRAESAFRRAMEESVVTGLRAIDLSGRIIYANPAFCRMVGLSSDELVGAMPPFPYWPEEDIPRCQHNLDVTLAGQAPPSGFEMKVLRKSGERLDARFYLSPLIDGSGKQTGWMASVTDITEPKRVRAALEAAHKRFEAVLDGLDSAVFVADARNDEILYANRAFMAMHGFDVVGRRARAVTQPQPELGDYRVDPRKLQPADVPMELFDDELRNPLSGHWYHVREQATRWVDGRVVRMGIATDITDRRQMEEMSRQQEERLQRTARLVTMGEMASTLAHELNQPLAAISNYAMGCVKRMESGDYRQDEVLAAMQKASFQAERAGKIIRRIRDFVRKSEPRRAAVPLDEVVDDALGFAEIDARKAAVRVRRDIAPKLPPVYADRIMIEQVLLNLVKNGMDAMGDTPDDCRVLTLSARVVREGLVEVSVADRGHGIRDEDAERLFTPFFTTKSEGMGMGLNICRSIIEFHDGRLWTEPNPEGGTVFRFTLPVEIAGERNARSA</sequence>
<evidence type="ECO:0000256" key="3">
    <source>
        <dbReference type="ARBA" id="ARBA00022553"/>
    </source>
</evidence>
<dbReference type="SMART" id="SM00387">
    <property type="entry name" value="HATPase_c"/>
    <property type="match status" value="1"/>
</dbReference>
<dbReference type="CDD" id="cd00130">
    <property type="entry name" value="PAS"/>
    <property type="match status" value="2"/>
</dbReference>
<dbReference type="InterPro" id="IPR003594">
    <property type="entry name" value="HATPase_dom"/>
</dbReference>
<evidence type="ECO:0000313" key="11">
    <source>
        <dbReference type="Proteomes" id="UP000319502"/>
    </source>
</evidence>
<evidence type="ECO:0000259" key="8">
    <source>
        <dbReference type="PROSITE" id="PS50112"/>
    </source>
</evidence>
<feature type="domain" description="PAS" evidence="8">
    <location>
        <begin position="286"/>
        <end position="356"/>
    </location>
</feature>
<dbReference type="InterPro" id="IPR005467">
    <property type="entry name" value="His_kinase_dom"/>
</dbReference>
<proteinExistence type="predicted"/>
<evidence type="ECO:0000256" key="6">
    <source>
        <dbReference type="SAM" id="Phobius"/>
    </source>
</evidence>
<feature type="domain" description="PAC" evidence="9">
    <location>
        <begin position="482"/>
        <end position="534"/>
    </location>
</feature>
<dbReference type="SUPFAM" id="SSF55785">
    <property type="entry name" value="PYP-like sensor domain (PAS domain)"/>
    <property type="match status" value="3"/>
</dbReference>
<keyword evidence="6" id="KW-0812">Transmembrane</keyword>
<dbReference type="NCBIfam" id="TIGR00229">
    <property type="entry name" value="sensory_box"/>
    <property type="match status" value="3"/>
</dbReference>
<keyword evidence="6" id="KW-0472">Membrane</keyword>
<evidence type="ECO:0000259" key="7">
    <source>
        <dbReference type="PROSITE" id="PS50109"/>
    </source>
</evidence>
<feature type="domain" description="PAS" evidence="8">
    <location>
        <begin position="406"/>
        <end position="478"/>
    </location>
</feature>
<feature type="domain" description="PAC" evidence="9">
    <location>
        <begin position="358"/>
        <end position="406"/>
    </location>
</feature>
<organism evidence="10 11">
    <name type="scientific">Denitromonas halophila</name>
    <dbReference type="NCBI Taxonomy" id="1629404"/>
    <lineage>
        <taxon>Bacteria</taxon>
        <taxon>Pseudomonadati</taxon>
        <taxon>Pseudomonadota</taxon>
        <taxon>Betaproteobacteria</taxon>
        <taxon>Rhodocyclales</taxon>
        <taxon>Zoogloeaceae</taxon>
        <taxon>Denitromonas</taxon>
    </lineage>
</organism>
<dbReference type="InterPro" id="IPR052162">
    <property type="entry name" value="Sensor_kinase/Photoreceptor"/>
</dbReference>
<dbReference type="PRINTS" id="PR00344">
    <property type="entry name" value="BCTRLSENSOR"/>
</dbReference>
<feature type="domain" description="PAS" evidence="8">
    <location>
        <begin position="535"/>
        <end position="573"/>
    </location>
</feature>
<dbReference type="SMART" id="SM00086">
    <property type="entry name" value="PAC"/>
    <property type="match status" value="3"/>
</dbReference>
<dbReference type="OrthoDB" id="1931120at2"/>
<dbReference type="RefSeq" id="WP_144311328.1">
    <property type="nucleotide sequence ID" value="NZ_VMNK01000023.1"/>
</dbReference>
<dbReference type="InterPro" id="IPR000014">
    <property type="entry name" value="PAS"/>
</dbReference>
<dbReference type="Gene3D" id="3.30.565.10">
    <property type="entry name" value="Histidine kinase-like ATPase, C-terminal domain"/>
    <property type="match status" value="1"/>
</dbReference>
<dbReference type="PANTHER" id="PTHR43304">
    <property type="entry name" value="PHYTOCHROME-LIKE PROTEIN CPH1"/>
    <property type="match status" value="1"/>
</dbReference>
<dbReference type="Pfam" id="PF13188">
    <property type="entry name" value="PAS_8"/>
    <property type="match status" value="1"/>
</dbReference>
<dbReference type="Pfam" id="PF02518">
    <property type="entry name" value="HATPase_c"/>
    <property type="match status" value="1"/>
</dbReference>
<dbReference type="EMBL" id="VMNK01000023">
    <property type="protein sequence ID" value="TVO50939.1"/>
    <property type="molecule type" value="Genomic_DNA"/>
</dbReference>
<evidence type="ECO:0000256" key="2">
    <source>
        <dbReference type="ARBA" id="ARBA00012438"/>
    </source>
</evidence>
<dbReference type="Pfam" id="PF08447">
    <property type="entry name" value="PAS_3"/>
    <property type="match status" value="1"/>
</dbReference>
<dbReference type="InterPro" id="IPR036097">
    <property type="entry name" value="HisK_dim/P_sf"/>
</dbReference>
<dbReference type="InterPro" id="IPR013655">
    <property type="entry name" value="PAS_fold_3"/>
</dbReference>
<name>A0A557QDE5_9RHOO</name>
<keyword evidence="4" id="KW-0808">Transferase</keyword>
<dbReference type="SUPFAM" id="SSF55874">
    <property type="entry name" value="ATPase domain of HSP90 chaperone/DNA topoisomerase II/histidine kinase"/>
    <property type="match status" value="1"/>
</dbReference>
<reference evidence="10 11" key="1">
    <citation type="submission" date="2019-07" db="EMBL/GenBank/DDBJ databases">
        <title>The pathways for chlorine oxyanion respiration interact through the shared metabolite chlorate.</title>
        <authorList>
            <person name="Barnum T.P."/>
            <person name="Cheng Y."/>
            <person name="Hill K.A."/>
            <person name="Lucas L.N."/>
            <person name="Carlson H.K."/>
            <person name="Coates J.D."/>
        </authorList>
    </citation>
    <scope>NUCLEOTIDE SEQUENCE [LARGE SCALE GENOMIC DNA]</scope>
    <source>
        <strain evidence="10 11">SFB-3</strain>
    </source>
</reference>
<dbReference type="InterPro" id="IPR035965">
    <property type="entry name" value="PAS-like_dom_sf"/>
</dbReference>
<comment type="caution">
    <text evidence="10">The sequence shown here is derived from an EMBL/GenBank/DDBJ whole genome shotgun (WGS) entry which is preliminary data.</text>
</comment>
<feature type="transmembrane region" description="Helical" evidence="6">
    <location>
        <begin position="15"/>
        <end position="38"/>
    </location>
</feature>
<dbReference type="InterPro" id="IPR003661">
    <property type="entry name" value="HisK_dim/P_dom"/>
</dbReference>
<dbReference type="Proteomes" id="UP000319502">
    <property type="component" value="Unassembled WGS sequence"/>
</dbReference>